<dbReference type="PANTHER" id="PTHR42305">
    <property type="entry name" value="MEMBRANE PROTEIN RV1733C-RELATED"/>
    <property type="match status" value="1"/>
</dbReference>
<evidence type="ECO:0008006" key="4">
    <source>
        <dbReference type="Google" id="ProtNLM"/>
    </source>
</evidence>
<evidence type="ECO:0000313" key="2">
    <source>
        <dbReference type="EMBL" id="GAA0314496.1"/>
    </source>
</evidence>
<keyword evidence="1" id="KW-0472">Membrane</keyword>
<evidence type="ECO:0000313" key="3">
    <source>
        <dbReference type="Proteomes" id="UP001501822"/>
    </source>
</evidence>
<sequence length="195" mass="21532">MRALTIQVLGFIRYLRPDRNPLRRPLDRLHSRLVALLGALFLITGVIASALMIHFVAGAGVRAEHRQAQTRYQVDAVVTATGAAASRNGVEQETRLRWLDRTGRRHTGGVVPAGDDHVGAHRRVWINQAGDLTARPRTHAQTLTDTTLAVFAALTSLAILHAGAYAAVNRRLERRRMALWEAAWTATAPRWTGRA</sequence>
<comment type="caution">
    <text evidence="2">The sequence shown here is derived from an EMBL/GenBank/DDBJ whole genome shotgun (WGS) entry which is preliminary data.</text>
</comment>
<evidence type="ECO:0000256" key="1">
    <source>
        <dbReference type="SAM" id="Phobius"/>
    </source>
</evidence>
<dbReference type="RefSeq" id="WP_252809691.1">
    <property type="nucleotide sequence ID" value="NZ_BAAABM010000002.1"/>
</dbReference>
<accession>A0ABN0VQ60</accession>
<reference evidence="2 3" key="1">
    <citation type="journal article" date="2019" name="Int. J. Syst. Evol. Microbiol.">
        <title>The Global Catalogue of Microorganisms (GCM) 10K type strain sequencing project: providing services to taxonomists for standard genome sequencing and annotation.</title>
        <authorList>
            <consortium name="The Broad Institute Genomics Platform"/>
            <consortium name="The Broad Institute Genome Sequencing Center for Infectious Disease"/>
            <person name="Wu L."/>
            <person name="Ma J."/>
        </authorList>
    </citation>
    <scope>NUCLEOTIDE SEQUENCE [LARGE SCALE GENOMIC DNA]</scope>
    <source>
        <strain evidence="2 3">JCM 3146</strain>
    </source>
</reference>
<keyword evidence="1" id="KW-1133">Transmembrane helix</keyword>
<dbReference type="Proteomes" id="UP001501822">
    <property type="component" value="Unassembled WGS sequence"/>
</dbReference>
<gene>
    <name evidence="2" type="ORF">GCM10010151_00720</name>
</gene>
<dbReference type="InterPro" id="IPR039708">
    <property type="entry name" value="MT1774/Rv1733c-like"/>
</dbReference>
<name>A0ABN0VQ60_9ACTN</name>
<organism evidence="2 3">
    <name type="scientific">Actinoallomurus spadix</name>
    <dbReference type="NCBI Taxonomy" id="79912"/>
    <lineage>
        <taxon>Bacteria</taxon>
        <taxon>Bacillati</taxon>
        <taxon>Actinomycetota</taxon>
        <taxon>Actinomycetes</taxon>
        <taxon>Streptosporangiales</taxon>
        <taxon>Thermomonosporaceae</taxon>
        <taxon>Actinoallomurus</taxon>
    </lineage>
</organism>
<feature type="transmembrane region" description="Helical" evidence="1">
    <location>
        <begin position="33"/>
        <end position="57"/>
    </location>
</feature>
<proteinExistence type="predicted"/>
<keyword evidence="1" id="KW-0812">Transmembrane</keyword>
<feature type="transmembrane region" description="Helical" evidence="1">
    <location>
        <begin position="148"/>
        <end position="168"/>
    </location>
</feature>
<dbReference type="EMBL" id="BAAABM010000002">
    <property type="protein sequence ID" value="GAA0314496.1"/>
    <property type="molecule type" value="Genomic_DNA"/>
</dbReference>
<protein>
    <recommendedName>
        <fullName evidence="4">Transmembrane protein</fullName>
    </recommendedName>
</protein>
<dbReference type="PANTHER" id="PTHR42305:SF1">
    <property type="entry name" value="MEMBRANE PROTEIN RV1733C-RELATED"/>
    <property type="match status" value="1"/>
</dbReference>
<keyword evidence="3" id="KW-1185">Reference proteome</keyword>